<evidence type="ECO:0000313" key="3">
    <source>
        <dbReference type="Proteomes" id="UP001341840"/>
    </source>
</evidence>
<protein>
    <submittedName>
        <fullName evidence="2">Uncharacterized protein</fullName>
    </submittedName>
</protein>
<name>A0ABU6USS4_9FABA</name>
<reference evidence="2 3" key="1">
    <citation type="journal article" date="2023" name="Plants (Basel)">
        <title>Bridging the Gap: Combining Genomics and Transcriptomics Approaches to Understand Stylosanthes scabra, an Orphan Legume from the Brazilian Caatinga.</title>
        <authorList>
            <person name="Ferreira-Neto J.R.C."/>
            <person name="da Silva M.D."/>
            <person name="Binneck E."/>
            <person name="de Melo N.F."/>
            <person name="da Silva R.H."/>
            <person name="de Melo A.L.T.M."/>
            <person name="Pandolfi V."/>
            <person name="Bustamante F.O."/>
            <person name="Brasileiro-Vidal A.C."/>
            <person name="Benko-Iseppon A.M."/>
        </authorList>
    </citation>
    <scope>NUCLEOTIDE SEQUENCE [LARGE SCALE GENOMIC DNA]</scope>
    <source>
        <tissue evidence="2">Leaves</tissue>
    </source>
</reference>
<accession>A0ABU6USS4</accession>
<dbReference type="Proteomes" id="UP001341840">
    <property type="component" value="Unassembled WGS sequence"/>
</dbReference>
<feature type="region of interest" description="Disordered" evidence="1">
    <location>
        <begin position="143"/>
        <end position="163"/>
    </location>
</feature>
<proteinExistence type="predicted"/>
<evidence type="ECO:0000313" key="2">
    <source>
        <dbReference type="EMBL" id="MED6164139.1"/>
    </source>
</evidence>
<gene>
    <name evidence="2" type="ORF">PIB30_086804</name>
</gene>
<evidence type="ECO:0000256" key="1">
    <source>
        <dbReference type="SAM" id="MobiDB-lite"/>
    </source>
</evidence>
<comment type="caution">
    <text evidence="2">The sequence shown here is derived from an EMBL/GenBank/DDBJ whole genome shotgun (WGS) entry which is preliminary data.</text>
</comment>
<keyword evidence="3" id="KW-1185">Reference proteome</keyword>
<sequence length="163" mass="19636">MEGDIEMMWRLENHYKINWIVIIASHMRNIKLGKISKGLPYAMLWTRIFKYLKIDLSQVKKKKLEYNNRIDTHVLNHMKREENQPQLEEQQGGEEEGVQAMEDFQIEPPQQQPSMLDLMRELQMINQNIGSFQEETRRELRRLGRRMQTMETKMGIQDEEDQD</sequence>
<organism evidence="2 3">
    <name type="scientific">Stylosanthes scabra</name>
    <dbReference type="NCBI Taxonomy" id="79078"/>
    <lineage>
        <taxon>Eukaryota</taxon>
        <taxon>Viridiplantae</taxon>
        <taxon>Streptophyta</taxon>
        <taxon>Embryophyta</taxon>
        <taxon>Tracheophyta</taxon>
        <taxon>Spermatophyta</taxon>
        <taxon>Magnoliopsida</taxon>
        <taxon>eudicotyledons</taxon>
        <taxon>Gunneridae</taxon>
        <taxon>Pentapetalae</taxon>
        <taxon>rosids</taxon>
        <taxon>fabids</taxon>
        <taxon>Fabales</taxon>
        <taxon>Fabaceae</taxon>
        <taxon>Papilionoideae</taxon>
        <taxon>50 kb inversion clade</taxon>
        <taxon>dalbergioids sensu lato</taxon>
        <taxon>Dalbergieae</taxon>
        <taxon>Pterocarpus clade</taxon>
        <taxon>Stylosanthes</taxon>
    </lineage>
</organism>
<dbReference type="EMBL" id="JASCZI010122331">
    <property type="protein sequence ID" value="MED6164139.1"/>
    <property type="molecule type" value="Genomic_DNA"/>
</dbReference>